<sequence length="494" mass="57588">MPNQHKPLPPLEDIRGPFKAYFDMDLPDTEIAEHLKSHYDTKQYGCSVISVRRLRKQLGLKRTRQQKHTTESIKEQVLEIKKKFPHRGILAVRKNLRQEFKIRASENTVKELLRQIEPDAMRQRKGKKFRRTKFYAAGVNDCWTQDQHDKWGPRFGLWLHNNIDPFTGFNNWLQVWWTNKNPRLIVKYFLDACRKLEAIPVYTQSDPGNENNGVANAQTIMRQTLDPELAGTLQHKWKTKKNNPKSEANWSVMRADLSPGLEDLFEKGVQNGWYDVGIPIENLVFRWIAIPFVQVQLDLWVVHRNQTKPRKDRNKVTPHGIPELLRAKPDFFGIVDFKIPVNPELLDEVEAEFAPANHEVFQLTPPEFDRWANTYYTQMGKPLVTYDTFWDVYRELLAYFMRVPNVEQDLHIPLSLHAETERRINEEELPLMLGQQPLRMVEMPPSNGELNSPDAAGPSTIGQTSRNVYGCPEYVHFTSSEDEYDEGDESVNSD</sequence>
<evidence type="ECO:0000256" key="1">
    <source>
        <dbReference type="SAM" id="MobiDB-lite"/>
    </source>
</evidence>
<proteinExistence type="predicted"/>
<evidence type="ECO:0000313" key="3">
    <source>
        <dbReference type="Proteomes" id="UP001222325"/>
    </source>
</evidence>
<protein>
    <submittedName>
        <fullName evidence="2">Uncharacterized protein</fullName>
    </submittedName>
</protein>
<evidence type="ECO:0000313" key="2">
    <source>
        <dbReference type="EMBL" id="KAJ7079727.1"/>
    </source>
</evidence>
<reference evidence="2" key="1">
    <citation type="submission" date="2023-03" db="EMBL/GenBank/DDBJ databases">
        <title>Massive genome expansion in bonnet fungi (Mycena s.s.) driven by repeated elements and novel gene families across ecological guilds.</title>
        <authorList>
            <consortium name="Lawrence Berkeley National Laboratory"/>
            <person name="Harder C.B."/>
            <person name="Miyauchi S."/>
            <person name="Viragh M."/>
            <person name="Kuo A."/>
            <person name="Thoen E."/>
            <person name="Andreopoulos B."/>
            <person name="Lu D."/>
            <person name="Skrede I."/>
            <person name="Drula E."/>
            <person name="Henrissat B."/>
            <person name="Morin E."/>
            <person name="Kohler A."/>
            <person name="Barry K."/>
            <person name="LaButti K."/>
            <person name="Morin E."/>
            <person name="Salamov A."/>
            <person name="Lipzen A."/>
            <person name="Mereny Z."/>
            <person name="Hegedus B."/>
            <person name="Baldrian P."/>
            <person name="Stursova M."/>
            <person name="Weitz H."/>
            <person name="Taylor A."/>
            <person name="Grigoriev I.V."/>
            <person name="Nagy L.G."/>
            <person name="Martin F."/>
            <person name="Kauserud H."/>
        </authorList>
    </citation>
    <scope>NUCLEOTIDE SEQUENCE</scope>
    <source>
        <strain evidence="2">CBHHK173m</strain>
    </source>
</reference>
<dbReference type="AlphaFoldDB" id="A0AAD6TZN4"/>
<organism evidence="2 3">
    <name type="scientific">Mycena belliarum</name>
    <dbReference type="NCBI Taxonomy" id="1033014"/>
    <lineage>
        <taxon>Eukaryota</taxon>
        <taxon>Fungi</taxon>
        <taxon>Dikarya</taxon>
        <taxon>Basidiomycota</taxon>
        <taxon>Agaricomycotina</taxon>
        <taxon>Agaricomycetes</taxon>
        <taxon>Agaricomycetidae</taxon>
        <taxon>Agaricales</taxon>
        <taxon>Marasmiineae</taxon>
        <taxon>Mycenaceae</taxon>
        <taxon>Mycena</taxon>
    </lineage>
</organism>
<gene>
    <name evidence="2" type="ORF">B0H15DRAFT_787815</name>
</gene>
<comment type="caution">
    <text evidence="2">The sequence shown here is derived from an EMBL/GenBank/DDBJ whole genome shotgun (WGS) entry which is preliminary data.</text>
</comment>
<dbReference type="EMBL" id="JARJCN010000058">
    <property type="protein sequence ID" value="KAJ7079727.1"/>
    <property type="molecule type" value="Genomic_DNA"/>
</dbReference>
<dbReference type="PANTHER" id="PTHR46177:SF1">
    <property type="entry name" value="INTEGRASE CATALYTIC DOMAIN-CONTAINING PROTEIN"/>
    <property type="match status" value="1"/>
</dbReference>
<dbReference type="Proteomes" id="UP001222325">
    <property type="component" value="Unassembled WGS sequence"/>
</dbReference>
<feature type="region of interest" description="Disordered" evidence="1">
    <location>
        <begin position="445"/>
        <end position="465"/>
    </location>
</feature>
<accession>A0AAD6TZN4</accession>
<keyword evidence="3" id="KW-1185">Reference proteome</keyword>
<name>A0AAD6TZN4_9AGAR</name>
<dbReference type="PANTHER" id="PTHR46177">
    <property type="entry name" value="INTEGRASE CATALYTIC DOMAIN-CONTAINING PROTEIN"/>
    <property type="match status" value="1"/>
</dbReference>